<evidence type="ECO:0000256" key="8">
    <source>
        <dbReference type="RuleBase" id="RU362116"/>
    </source>
</evidence>
<evidence type="ECO:0000256" key="5">
    <source>
        <dbReference type="ARBA" id="ARBA00025933"/>
    </source>
</evidence>
<dbReference type="Pfam" id="PF06429">
    <property type="entry name" value="Flg_bbr_C"/>
    <property type="match status" value="1"/>
</dbReference>
<evidence type="ECO:0000313" key="13">
    <source>
        <dbReference type="Proteomes" id="UP001375743"/>
    </source>
</evidence>
<protein>
    <recommendedName>
        <fullName evidence="3 7">Flagellar basal-body rod protein FlgG</fullName>
    </recommendedName>
    <alternativeName>
        <fullName evidence="6 8">Distal rod protein</fullName>
    </alternativeName>
</protein>
<comment type="subcellular location">
    <subcellularLocation>
        <location evidence="1 8">Bacterial flagellum basal body</location>
    </subcellularLocation>
</comment>
<evidence type="ECO:0000256" key="2">
    <source>
        <dbReference type="ARBA" id="ARBA00009677"/>
    </source>
</evidence>
<dbReference type="InterPro" id="IPR020013">
    <property type="entry name" value="Flagellar_FlgE/F/G"/>
</dbReference>
<dbReference type="InterPro" id="IPR010930">
    <property type="entry name" value="Flg_bb/hook_C_dom"/>
</dbReference>
<dbReference type="EMBL" id="JBBLZC010000020">
    <property type="protein sequence ID" value="MEK0085009.1"/>
    <property type="molecule type" value="Genomic_DNA"/>
</dbReference>
<evidence type="ECO:0000259" key="10">
    <source>
        <dbReference type="Pfam" id="PF06429"/>
    </source>
</evidence>
<dbReference type="PANTHER" id="PTHR30435:SF19">
    <property type="entry name" value="FLAGELLAR BASAL-BODY ROD PROTEIN FLGG"/>
    <property type="match status" value="1"/>
</dbReference>
<evidence type="ECO:0000256" key="7">
    <source>
        <dbReference type="NCBIfam" id="TIGR02488"/>
    </source>
</evidence>
<evidence type="ECO:0000256" key="6">
    <source>
        <dbReference type="ARBA" id="ARBA00032912"/>
    </source>
</evidence>
<comment type="caution">
    <text evidence="12">The sequence shown here is derived from an EMBL/GenBank/DDBJ whole genome shotgun (WGS) entry which is preliminary data.</text>
</comment>
<keyword evidence="12" id="KW-0969">Cilium</keyword>
<accession>A0ABU8XVP4</accession>
<comment type="similarity">
    <text evidence="2 8">Belongs to the flagella basal body rod proteins family.</text>
</comment>
<gene>
    <name evidence="12" type="primary">flgG</name>
    <name evidence="12" type="ORF">U1T56_17785</name>
</gene>
<dbReference type="Proteomes" id="UP001375743">
    <property type="component" value="Unassembled WGS sequence"/>
</dbReference>
<dbReference type="SUPFAM" id="SSF117143">
    <property type="entry name" value="Flagellar hook protein flgE"/>
    <property type="match status" value="1"/>
</dbReference>
<evidence type="ECO:0000259" key="11">
    <source>
        <dbReference type="Pfam" id="PF22692"/>
    </source>
</evidence>
<dbReference type="NCBIfam" id="TIGR03506">
    <property type="entry name" value="FlgEFG_subfam"/>
    <property type="match status" value="2"/>
</dbReference>
<dbReference type="RefSeq" id="WP_418160857.1">
    <property type="nucleotide sequence ID" value="NZ_JBBLZC010000020.1"/>
</dbReference>
<proteinExistence type="inferred from homology"/>
<evidence type="ECO:0000256" key="4">
    <source>
        <dbReference type="ARBA" id="ARBA00023143"/>
    </source>
</evidence>
<dbReference type="Pfam" id="PF00460">
    <property type="entry name" value="Flg_bb_rod"/>
    <property type="match status" value="1"/>
</dbReference>
<organism evidence="12 13">
    <name type="scientific">Benzoatithermus flavus</name>
    <dbReference type="NCBI Taxonomy" id="3108223"/>
    <lineage>
        <taxon>Bacteria</taxon>
        <taxon>Pseudomonadati</taxon>
        <taxon>Pseudomonadota</taxon>
        <taxon>Alphaproteobacteria</taxon>
        <taxon>Geminicoccales</taxon>
        <taxon>Geminicoccaceae</taxon>
        <taxon>Benzoatithermus</taxon>
    </lineage>
</organism>
<evidence type="ECO:0000259" key="9">
    <source>
        <dbReference type="Pfam" id="PF00460"/>
    </source>
</evidence>
<keyword evidence="13" id="KW-1185">Reference proteome</keyword>
<dbReference type="InterPro" id="IPR037925">
    <property type="entry name" value="FlgE/F/G-like"/>
</dbReference>
<keyword evidence="12" id="KW-0282">Flagellum</keyword>
<dbReference type="InterPro" id="IPR019776">
    <property type="entry name" value="Flagellar_basal_body_rod_CS"/>
</dbReference>
<feature type="domain" description="Flagellar basal body rod protein N-terminal" evidence="9">
    <location>
        <begin position="4"/>
        <end position="34"/>
    </location>
</feature>
<feature type="domain" description="Flagellar hook protein FlgE/F/G-like D1" evidence="11">
    <location>
        <begin position="96"/>
        <end position="160"/>
    </location>
</feature>
<keyword evidence="4 8" id="KW-0975">Bacterial flagellum</keyword>
<dbReference type="InterPro" id="IPR001444">
    <property type="entry name" value="Flag_bb_rod_N"/>
</dbReference>
<comment type="subunit">
    <text evidence="5 8">The basal body constitutes a major portion of the flagellar organelle and consists of four rings (L,P,S, and M) mounted on a central rod. The rod consists of about 26 subunits of FlgG in the distal portion, and FlgB, FlgC and FlgF are thought to build up the proximal portion of the rod with about 6 subunits each.</text>
</comment>
<name>A0ABU8XVP4_9PROT</name>
<dbReference type="PANTHER" id="PTHR30435">
    <property type="entry name" value="FLAGELLAR PROTEIN"/>
    <property type="match status" value="1"/>
</dbReference>
<dbReference type="Pfam" id="PF22692">
    <property type="entry name" value="LlgE_F_G_D1"/>
    <property type="match status" value="1"/>
</dbReference>
<dbReference type="InterPro" id="IPR053967">
    <property type="entry name" value="LlgE_F_G-like_D1"/>
</dbReference>
<evidence type="ECO:0000256" key="1">
    <source>
        <dbReference type="ARBA" id="ARBA00004117"/>
    </source>
</evidence>
<evidence type="ECO:0000313" key="12">
    <source>
        <dbReference type="EMBL" id="MEK0085009.1"/>
    </source>
</evidence>
<reference evidence="12 13" key="1">
    <citation type="submission" date="2024-01" db="EMBL/GenBank/DDBJ databases">
        <title>Multi-omics insights into the function and evolution of sodium benzoate biodegradation pathways in Benzoatithermus flavus gen. nov., sp. nov. from hot spring.</title>
        <authorList>
            <person name="Hu C.-J."/>
            <person name="Li W.-J."/>
        </authorList>
    </citation>
    <scope>NUCLEOTIDE SEQUENCE [LARGE SCALE GENOMIC DNA]</scope>
    <source>
        <strain evidence="12 13">SYSU G07066</strain>
    </source>
</reference>
<feature type="domain" description="Flagellar basal-body/hook protein C-terminal" evidence="10">
    <location>
        <begin position="219"/>
        <end position="263"/>
    </location>
</feature>
<dbReference type="PROSITE" id="PS00588">
    <property type="entry name" value="FLAGELLA_BB_ROD"/>
    <property type="match status" value="1"/>
</dbReference>
<dbReference type="NCBIfam" id="TIGR02488">
    <property type="entry name" value="flgG_G_neg"/>
    <property type="match status" value="1"/>
</dbReference>
<keyword evidence="12" id="KW-0966">Cell projection</keyword>
<evidence type="ECO:0000256" key="3">
    <source>
        <dbReference type="ARBA" id="ARBA00017948"/>
    </source>
</evidence>
<sequence length="264" mass="28101">MRALNTAATGMLAQQTNVEVIADNIANMNTTAYKRARAEFQDLLYQSEQRVGGATRNTETLSPAGVQIGLGVRTAGISRIYTQGSLVKTDNQLDLAIQGRGFFVVNIPGQDQPAYTRDGNFSRSATGEIVTAQGYTVSPGIVIPDNATDVTISQNGEVYAFIGNESQPQLLGQLDMALFVNENGLRQAGGNLAYPTEASGEPVMGTPGNTEAGFGTVLQGYSESSNVNVIEEITSLITAQRGYEMNSKVIQAADEMLGTMSNMR</sequence>
<dbReference type="InterPro" id="IPR012834">
    <property type="entry name" value="FlgG_G_neg"/>
</dbReference>